<dbReference type="Gene3D" id="1.10.8.60">
    <property type="match status" value="1"/>
</dbReference>
<feature type="domain" description="AAA+ ATPase" evidence="4">
    <location>
        <begin position="276"/>
        <end position="418"/>
    </location>
</feature>
<dbReference type="Pfam" id="PF17866">
    <property type="entry name" value="AAA_lid_6"/>
    <property type="match status" value="2"/>
</dbReference>
<dbReference type="SUPFAM" id="SSF52540">
    <property type="entry name" value="P-loop containing nucleoside triphosphate hydrolases"/>
    <property type="match status" value="2"/>
</dbReference>
<evidence type="ECO:0000256" key="1">
    <source>
        <dbReference type="ARBA" id="ARBA00010378"/>
    </source>
</evidence>
<gene>
    <name evidence="5" type="ORF">CIB95_12420</name>
</gene>
<dbReference type="FunFam" id="3.40.50.300:FF:000216">
    <property type="entry name" value="Type VII secretion ATPase EccA"/>
    <property type="match status" value="2"/>
</dbReference>
<reference evidence="6" key="1">
    <citation type="submission" date="2017-08" db="EMBL/GenBank/DDBJ databases">
        <authorList>
            <person name="Huang Z."/>
        </authorList>
    </citation>
    <scope>NUCLEOTIDE SEQUENCE [LARGE SCALE GENOMIC DNA]</scope>
    <source>
        <strain evidence="6">SA5d-4</strain>
    </source>
</reference>
<dbReference type="RefSeq" id="WP_094925652.1">
    <property type="nucleotide sequence ID" value="NZ_NPIA01000007.1"/>
</dbReference>
<reference evidence="5 6" key="2">
    <citation type="submission" date="2017-09" db="EMBL/GenBank/DDBJ databases">
        <title>Bacillus patelloidae sp. nov., isolated from the intestinal tract of a marine limpet.</title>
        <authorList>
            <person name="Liu R."/>
            <person name="Dong C."/>
            <person name="Shao Z."/>
        </authorList>
    </citation>
    <scope>NUCLEOTIDE SEQUENCE [LARGE SCALE GENOMIC DNA]</scope>
    <source>
        <strain evidence="5 6">SA5d-4</strain>
    </source>
</reference>
<dbReference type="InterPro" id="IPR003593">
    <property type="entry name" value="AAA+_ATPase"/>
</dbReference>
<protein>
    <recommendedName>
        <fullName evidence="4">AAA+ ATPase domain-containing protein</fullName>
    </recommendedName>
</protein>
<proteinExistence type="inferred from homology"/>
<dbReference type="Proteomes" id="UP000217083">
    <property type="component" value="Unassembled WGS sequence"/>
</dbReference>
<dbReference type="GO" id="GO:0016887">
    <property type="term" value="F:ATP hydrolysis activity"/>
    <property type="evidence" value="ECO:0007669"/>
    <property type="project" value="InterPro"/>
</dbReference>
<dbReference type="InterPro" id="IPR027417">
    <property type="entry name" value="P-loop_NTPase"/>
</dbReference>
<dbReference type="PANTHER" id="PTHR43392:SF2">
    <property type="entry name" value="AAA-TYPE ATPASE FAMILY PROTEIN _ ANKYRIN REPEAT FAMILY PROTEIN"/>
    <property type="match status" value="1"/>
</dbReference>
<sequence length="780" mass="88562">MQQEKLTINGVNEKILYWQHSPERKSIETEALQYLQEVQQVRVAVMDEESLKQWKKIEGSILSVIATARFKRIKRVDSLIENWLQQAIKLNPSNEQANALLANISKKEVQLLFKDISFPRIRETDNRPGKKKVAEDIERLSSVYSERVVAIEKKVSLSNGYLHNEEMKPLLKQGVHLFAKLNAATKAYIDSLTGTFYTSVHIQEINDAIKEINEWKEQIVGLLPKEETGKGKSSALDELDKMIGLLEVKQKVRRLFYFLRYQMLRQNEGFHFQDDISLHMILTGNPGTGKTTLARLFAKIYYELGFLENENVVEVNRSHLVGGYVGQTEEKTMAVINKAEGGVLFIDEAYSLKREGQSGNDYGQTAIDTLVSAMTSSDYTGKFAVILAGYPEEMRQFIWANPGLRSRFPESNHIYLEDYSINELLEIAESVAEENDYFLAKDTKEALKSRIEKERVDESFGNARTVKNIILDAIYEKGAKLAKEDNKPSIADFTILHKDDFISENLDKNKPALEELNDLIGLPTIKQEMKKLHAFITMQAVRKARQLPTMPVHLHAVFTGNAGTGKTTVAKLYAKLLKETGYLKRGHLVVASRADLVAGYSGQTALKTRKKVREALGGVLFIDEAYALTSLTQADFGKEAIDTLVDEMTKHGENLVVVLAGYENEMSNLLTINAGIASRFQKHFYFPDYTSLELLTICENHASKFGYEIAEDAKEYLSKTFEERKPKGNGRFAINLIEETLQQQAIRIFENNDNNINDLSKEDFRNILQNSIEEDKDDNF</sequence>
<dbReference type="Gene3D" id="3.40.50.300">
    <property type="entry name" value="P-loop containing nucleotide triphosphate hydrolases"/>
    <property type="match status" value="2"/>
</dbReference>
<organism evidence="5 6">
    <name type="scientific">Lottiidibacillus patelloidae</name>
    <dbReference type="NCBI Taxonomy" id="2670334"/>
    <lineage>
        <taxon>Bacteria</taxon>
        <taxon>Bacillati</taxon>
        <taxon>Bacillota</taxon>
        <taxon>Bacilli</taxon>
        <taxon>Bacillales</taxon>
        <taxon>Bacillaceae</taxon>
        <taxon>Lottiidibacillus</taxon>
    </lineage>
</organism>
<dbReference type="PRINTS" id="PR00819">
    <property type="entry name" value="CBXCFQXSUPER"/>
</dbReference>
<evidence type="ECO:0000313" key="5">
    <source>
        <dbReference type="EMBL" id="OZM56223.1"/>
    </source>
</evidence>
<dbReference type="EMBL" id="NPIA01000007">
    <property type="protein sequence ID" value="OZM56223.1"/>
    <property type="molecule type" value="Genomic_DNA"/>
</dbReference>
<dbReference type="CDD" id="cd00009">
    <property type="entry name" value="AAA"/>
    <property type="match status" value="2"/>
</dbReference>
<accession>A0A263BR88</accession>
<comment type="similarity">
    <text evidence="1">Belongs to the CbxX/CfxQ family.</text>
</comment>
<evidence type="ECO:0000256" key="3">
    <source>
        <dbReference type="ARBA" id="ARBA00022840"/>
    </source>
</evidence>
<dbReference type="InterPro" id="IPR050773">
    <property type="entry name" value="CbxX/CfxQ_RuBisCO_ESX"/>
</dbReference>
<feature type="domain" description="AAA+ ATPase" evidence="4">
    <location>
        <begin position="552"/>
        <end position="690"/>
    </location>
</feature>
<keyword evidence="6" id="KW-1185">Reference proteome</keyword>
<dbReference type="SMART" id="SM00382">
    <property type="entry name" value="AAA"/>
    <property type="match status" value="2"/>
</dbReference>
<dbReference type="InterPro" id="IPR000641">
    <property type="entry name" value="CbxX/CfxQ"/>
</dbReference>
<comment type="caution">
    <text evidence="5">The sequence shown here is derived from an EMBL/GenBank/DDBJ whole genome shotgun (WGS) entry which is preliminary data.</text>
</comment>
<dbReference type="AlphaFoldDB" id="A0A263BR88"/>
<evidence type="ECO:0000313" key="6">
    <source>
        <dbReference type="Proteomes" id="UP000217083"/>
    </source>
</evidence>
<dbReference type="InterPro" id="IPR041627">
    <property type="entry name" value="AAA_lid_6"/>
</dbReference>
<name>A0A263BR88_9BACI</name>
<dbReference type="PANTHER" id="PTHR43392">
    <property type="entry name" value="AAA-TYPE ATPASE FAMILY PROTEIN / ANKYRIN REPEAT FAMILY PROTEIN"/>
    <property type="match status" value="1"/>
</dbReference>
<keyword evidence="2" id="KW-0547">Nucleotide-binding</keyword>
<evidence type="ECO:0000259" key="4">
    <source>
        <dbReference type="SMART" id="SM00382"/>
    </source>
</evidence>
<keyword evidence="3" id="KW-0067">ATP-binding</keyword>
<dbReference type="Pfam" id="PF00004">
    <property type="entry name" value="AAA"/>
    <property type="match status" value="2"/>
</dbReference>
<evidence type="ECO:0000256" key="2">
    <source>
        <dbReference type="ARBA" id="ARBA00022741"/>
    </source>
</evidence>
<dbReference type="GO" id="GO:0005524">
    <property type="term" value="F:ATP binding"/>
    <property type="evidence" value="ECO:0007669"/>
    <property type="project" value="UniProtKB-KW"/>
</dbReference>
<dbReference type="InterPro" id="IPR003959">
    <property type="entry name" value="ATPase_AAA_core"/>
</dbReference>